<sequence>MNQHTRTGRGRQVLTLAMIALPWFLRDQLATSLDENSRELQQVMVEAHNQEQREQQGDDLRELNRQLARIELRQKQSSGELDEQQVEEETAQLLSSTFASEGVALGHRVSSFEALLPRITMAESTRKDLADKGRAAGAVAKTLETFDAKAHHEHMDQLVAQWDQAESTLREAFDRLLTEAERERDSSARWATWSRFAAWAFTALAALSVGDWRKLLPGNSGTAEADQ</sequence>
<dbReference type="Proteomes" id="UP001165069">
    <property type="component" value="Unassembled WGS sequence"/>
</dbReference>
<protein>
    <submittedName>
        <fullName evidence="2">Uncharacterized protein</fullName>
    </submittedName>
</protein>
<feature type="coiled-coil region" evidence="1">
    <location>
        <begin position="33"/>
        <end position="80"/>
    </location>
</feature>
<organism evidence="2 3">
    <name type="scientific">Geothrix limicola</name>
    <dbReference type="NCBI Taxonomy" id="2927978"/>
    <lineage>
        <taxon>Bacteria</taxon>
        <taxon>Pseudomonadati</taxon>
        <taxon>Acidobacteriota</taxon>
        <taxon>Holophagae</taxon>
        <taxon>Holophagales</taxon>
        <taxon>Holophagaceae</taxon>
        <taxon>Geothrix</taxon>
    </lineage>
</organism>
<dbReference type="EMBL" id="BSDE01000002">
    <property type="protein sequence ID" value="GLH72938.1"/>
    <property type="molecule type" value="Genomic_DNA"/>
</dbReference>
<proteinExistence type="predicted"/>
<dbReference type="RefSeq" id="WP_285573248.1">
    <property type="nucleotide sequence ID" value="NZ_BSDE01000002.1"/>
</dbReference>
<gene>
    <name evidence="2" type="ORF">GETHLI_14400</name>
</gene>
<keyword evidence="1" id="KW-0175">Coiled coil</keyword>
<keyword evidence="3" id="KW-1185">Reference proteome</keyword>
<evidence type="ECO:0000313" key="2">
    <source>
        <dbReference type="EMBL" id="GLH72938.1"/>
    </source>
</evidence>
<evidence type="ECO:0000256" key="1">
    <source>
        <dbReference type="SAM" id="Coils"/>
    </source>
</evidence>
<evidence type="ECO:0000313" key="3">
    <source>
        <dbReference type="Proteomes" id="UP001165069"/>
    </source>
</evidence>
<name>A0ABQ5QE47_9BACT</name>
<reference evidence="2 3" key="1">
    <citation type="journal article" date="2023" name="Antonie Van Leeuwenhoek">
        <title>Mesoterricola silvestris gen. nov., sp. nov., Mesoterricola sediminis sp. nov., Geothrix oryzae sp. nov., Geothrix edaphica sp. nov., Geothrix rubra sp. nov., and Geothrix limicola sp. nov., six novel members of Acidobacteriota isolated from soils.</title>
        <authorList>
            <person name="Itoh H."/>
            <person name="Sugisawa Y."/>
            <person name="Mise K."/>
            <person name="Xu Z."/>
            <person name="Kuniyasu M."/>
            <person name="Ushijima N."/>
            <person name="Kawano K."/>
            <person name="Kobayashi E."/>
            <person name="Shiratori Y."/>
            <person name="Masuda Y."/>
            <person name="Senoo K."/>
        </authorList>
    </citation>
    <scope>NUCLEOTIDE SEQUENCE [LARGE SCALE GENOMIC DNA]</scope>
    <source>
        <strain evidence="2 3">Red804</strain>
    </source>
</reference>
<accession>A0ABQ5QE47</accession>
<comment type="caution">
    <text evidence="2">The sequence shown here is derived from an EMBL/GenBank/DDBJ whole genome shotgun (WGS) entry which is preliminary data.</text>
</comment>